<keyword evidence="4" id="KW-1185">Reference proteome</keyword>
<keyword evidence="1" id="KW-0732">Signal</keyword>
<dbReference type="SUPFAM" id="SSF50199">
    <property type="entry name" value="Staphylococcal nuclease"/>
    <property type="match status" value="1"/>
</dbReference>
<sequence length="184" mass="22036">MKWWKYLLSISFILSATSCNTFNGKSFQISYIKEIYDIYDGDTFYILVNNEIEKIRVFGIDTPEIKNDKKIKYSNLFAQKAKLTTLNFIKHTPLKITFLKFDKYKRNVALIQNSLNQDLGQFLIREGLAKIQYVSNNQWNKNFFINDYQLVEYVKKLEKLQTIAKKREKGIWNPKFQEKEIFRK</sequence>
<dbReference type="SMART" id="SM00318">
    <property type="entry name" value="SNc"/>
    <property type="match status" value="1"/>
</dbReference>
<feature type="chain" id="PRO_5003394221" evidence="1">
    <location>
        <begin position="22"/>
        <end position="184"/>
    </location>
</feature>
<dbReference type="InterPro" id="IPR035437">
    <property type="entry name" value="SNase_OB-fold_sf"/>
</dbReference>
<organism evidence="3 4">
    <name type="scientific">Mycoplasmopsis columbina SF7</name>
    <dbReference type="NCBI Taxonomy" id="1037410"/>
    <lineage>
        <taxon>Bacteria</taxon>
        <taxon>Bacillati</taxon>
        <taxon>Mycoplasmatota</taxon>
        <taxon>Mycoplasmoidales</taxon>
        <taxon>Metamycoplasmataceae</taxon>
        <taxon>Mycoplasmopsis</taxon>
    </lineage>
</organism>
<reference evidence="3 4" key="1">
    <citation type="journal article" date="2013" name="Genome Announc.">
        <title>Genome Sequence of Mycoplasma columbinum Strain SF7.</title>
        <authorList>
            <person name="Guo Z."/>
            <person name="Xu X."/>
            <person name="Zheng Q."/>
            <person name="Li T."/>
            <person name="Kuang S."/>
            <person name="Zhang Z."/>
            <person name="Chen Y."/>
            <person name="Lu X."/>
            <person name="Zhou R."/>
            <person name="Bi D."/>
            <person name="Jin H."/>
        </authorList>
    </citation>
    <scope>NUCLEOTIDE SEQUENCE [LARGE SCALE GENOMIC DNA]</scope>
    <source>
        <strain evidence="3 4">SF7</strain>
    </source>
</reference>
<dbReference type="EMBL" id="AFXA01000002">
    <property type="protein sequence ID" value="EGV00570.1"/>
    <property type="molecule type" value="Genomic_DNA"/>
</dbReference>
<dbReference type="Gene3D" id="2.40.50.90">
    <property type="match status" value="1"/>
</dbReference>
<dbReference type="Pfam" id="PF00565">
    <property type="entry name" value="SNase"/>
    <property type="match status" value="1"/>
</dbReference>
<evidence type="ECO:0000313" key="3">
    <source>
        <dbReference type="EMBL" id="EGV00570.1"/>
    </source>
</evidence>
<dbReference type="PROSITE" id="PS50830">
    <property type="entry name" value="TNASE_3"/>
    <property type="match status" value="1"/>
</dbReference>
<dbReference type="RefSeq" id="WP_006608340.1">
    <property type="nucleotide sequence ID" value="NZ_AFXA01000002.1"/>
</dbReference>
<evidence type="ECO:0000259" key="2">
    <source>
        <dbReference type="PROSITE" id="PS50830"/>
    </source>
</evidence>
<dbReference type="AlphaFoldDB" id="F9UJ74"/>
<dbReference type="InterPro" id="IPR016071">
    <property type="entry name" value="Staphylococal_nuclease_OB-fold"/>
</dbReference>
<dbReference type="Proteomes" id="UP000004978">
    <property type="component" value="Unassembled WGS sequence"/>
</dbReference>
<gene>
    <name evidence="3" type="ORF">MCSF7_02659</name>
</gene>
<evidence type="ECO:0000256" key="1">
    <source>
        <dbReference type="SAM" id="SignalP"/>
    </source>
</evidence>
<name>F9UJ74_9BACT</name>
<dbReference type="STRING" id="1037410.MCSF7_02659"/>
<proteinExistence type="predicted"/>
<dbReference type="eggNOG" id="COG1525">
    <property type="taxonomic scope" value="Bacteria"/>
</dbReference>
<evidence type="ECO:0000313" key="4">
    <source>
        <dbReference type="Proteomes" id="UP000004978"/>
    </source>
</evidence>
<accession>F9UJ74</accession>
<feature type="signal peptide" evidence="1">
    <location>
        <begin position="1"/>
        <end position="21"/>
    </location>
</feature>
<feature type="domain" description="TNase-like" evidence="2">
    <location>
        <begin position="35"/>
        <end position="174"/>
    </location>
</feature>
<protein>
    <submittedName>
        <fullName evidence="3">Nuclease</fullName>
    </submittedName>
</protein>
<dbReference type="PROSITE" id="PS51257">
    <property type="entry name" value="PROKAR_LIPOPROTEIN"/>
    <property type="match status" value="1"/>
</dbReference>
<comment type="caution">
    <text evidence="3">The sequence shown here is derived from an EMBL/GenBank/DDBJ whole genome shotgun (WGS) entry which is preliminary data.</text>
</comment>